<dbReference type="PANTHER" id="PTHR42980">
    <property type="entry name" value="2-OXOISOVALERATE DEHYDROGENASE SUBUNIT BETA-RELATED"/>
    <property type="match status" value="1"/>
</dbReference>
<protein>
    <recommendedName>
        <fullName evidence="3">Transketolase C-terminal domain-containing protein</fullName>
    </recommendedName>
</protein>
<dbReference type="SUPFAM" id="SSF52922">
    <property type="entry name" value="TK C-terminal domain-like"/>
    <property type="match status" value="1"/>
</dbReference>
<gene>
    <name evidence="4" type="ORF">VNI00_019187</name>
</gene>
<dbReference type="GO" id="GO:0009083">
    <property type="term" value="P:branched-chain amino acid catabolic process"/>
    <property type="evidence" value="ECO:0007669"/>
    <property type="project" value="TreeGrafter"/>
</dbReference>
<dbReference type="Gene3D" id="3.40.50.920">
    <property type="match status" value="1"/>
</dbReference>
<dbReference type="InterPro" id="IPR009014">
    <property type="entry name" value="Transketo_C/PFOR_II"/>
</dbReference>
<evidence type="ECO:0000259" key="3">
    <source>
        <dbReference type="Pfam" id="PF02780"/>
    </source>
</evidence>
<keyword evidence="5" id="KW-1185">Reference proteome</keyword>
<dbReference type="Pfam" id="PF02780">
    <property type="entry name" value="Transketolase_C"/>
    <property type="match status" value="1"/>
</dbReference>
<evidence type="ECO:0000256" key="2">
    <source>
        <dbReference type="ARBA" id="ARBA00023002"/>
    </source>
</evidence>
<dbReference type="GO" id="GO:0007584">
    <property type="term" value="P:response to nutrient"/>
    <property type="evidence" value="ECO:0007669"/>
    <property type="project" value="TreeGrafter"/>
</dbReference>
<reference evidence="4 5" key="1">
    <citation type="submission" date="2024-01" db="EMBL/GenBank/DDBJ databases">
        <title>A draft genome for a cacao thread blight-causing isolate of Paramarasmius palmivorus.</title>
        <authorList>
            <person name="Baruah I.K."/>
            <person name="Bukari Y."/>
            <person name="Amoako-Attah I."/>
            <person name="Meinhardt L.W."/>
            <person name="Bailey B.A."/>
            <person name="Cohen S.P."/>
        </authorList>
    </citation>
    <scope>NUCLEOTIDE SEQUENCE [LARGE SCALE GENOMIC DNA]</scope>
    <source>
        <strain evidence="4 5">GH-12</strain>
    </source>
</reference>
<dbReference type="InterPro" id="IPR033248">
    <property type="entry name" value="Transketolase_C"/>
</dbReference>
<evidence type="ECO:0000313" key="4">
    <source>
        <dbReference type="EMBL" id="KAK7015162.1"/>
    </source>
</evidence>
<dbReference type="AlphaFoldDB" id="A0AAW0ARI7"/>
<comment type="cofactor">
    <cofactor evidence="1">
        <name>thiamine diphosphate</name>
        <dbReference type="ChEBI" id="CHEBI:58937"/>
    </cofactor>
</comment>
<proteinExistence type="predicted"/>
<evidence type="ECO:0000256" key="1">
    <source>
        <dbReference type="ARBA" id="ARBA00001964"/>
    </source>
</evidence>
<dbReference type="EMBL" id="JAYKXP010000329">
    <property type="protein sequence ID" value="KAK7015162.1"/>
    <property type="molecule type" value="Genomic_DNA"/>
</dbReference>
<dbReference type="PANTHER" id="PTHR42980:SF1">
    <property type="entry name" value="2-OXOISOVALERATE DEHYDROGENASE SUBUNIT BETA, MITOCHONDRIAL"/>
    <property type="match status" value="1"/>
</dbReference>
<comment type="caution">
    <text evidence="4">The sequence shown here is derived from an EMBL/GenBank/DDBJ whole genome shotgun (WGS) entry which is preliminary data.</text>
</comment>
<sequence>MTSGVGAEISAQVQKKCFLKLDAPVKRVTGWDTPAGLQFEKFILPDAVRILDAIVETLSF</sequence>
<name>A0AAW0ARI7_9AGAR</name>
<dbReference type="Proteomes" id="UP001383192">
    <property type="component" value="Unassembled WGS sequence"/>
</dbReference>
<dbReference type="GO" id="GO:0016491">
    <property type="term" value="F:oxidoreductase activity"/>
    <property type="evidence" value="ECO:0007669"/>
    <property type="project" value="UniProtKB-KW"/>
</dbReference>
<organism evidence="4 5">
    <name type="scientific">Paramarasmius palmivorus</name>
    <dbReference type="NCBI Taxonomy" id="297713"/>
    <lineage>
        <taxon>Eukaryota</taxon>
        <taxon>Fungi</taxon>
        <taxon>Dikarya</taxon>
        <taxon>Basidiomycota</taxon>
        <taxon>Agaricomycotina</taxon>
        <taxon>Agaricomycetes</taxon>
        <taxon>Agaricomycetidae</taxon>
        <taxon>Agaricales</taxon>
        <taxon>Marasmiineae</taxon>
        <taxon>Marasmiaceae</taxon>
        <taxon>Paramarasmius</taxon>
    </lineage>
</organism>
<feature type="domain" description="Transketolase C-terminal" evidence="3">
    <location>
        <begin position="3"/>
        <end position="50"/>
    </location>
</feature>
<accession>A0AAW0ARI7</accession>
<evidence type="ECO:0000313" key="5">
    <source>
        <dbReference type="Proteomes" id="UP001383192"/>
    </source>
</evidence>
<keyword evidence="2" id="KW-0560">Oxidoreductase</keyword>